<protein>
    <submittedName>
        <fullName evidence="1">Uncharacterized protein</fullName>
    </submittedName>
</protein>
<evidence type="ECO:0000313" key="2">
    <source>
        <dbReference type="Proteomes" id="UP000182227"/>
    </source>
</evidence>
<evidence type="ECO:0000313" key="1">
    <source>
        <dbReference type="EMBL" id="CQD25081.1"/>
    </source>
</evidence>
<reference evidence="1 2" key="1">
    <citation type="submission" date="2015-03" db="EMBL/GenBank/DDBJ databases">
        <authorList>
            <person name="Murphy D."/>
        </authorList>
    </citation>
    <scope>NUCLEOTIDE SEQUENCE [LARGE SCALE GENOMIC DNA]</scope>
    <source>
        <strain evidence="1 2">D16</strain>
    </source>
</reference>
<dbReference type="AlphaFoldDB" id="A0A0U1DYF2"/>
<sequence length="185" mass="20736">MAASAMLSDDQRWLLWTVGLGISRALLSDEGLDSYMASMNSYYGTARPGAPQWMDSYQTRAGRITSPARGDEIRVIVTAKQIRAFRKTIPAELLTELAAIDKAETDEHWRTELWCRCHFAKGGEVKPHKDFRQREQYHPSDAEDGEHMEIVVGLRRRESDCLKAILAIGQEPVGQLALFGSEALA</sequence>
<dbReference type="GeneID" id="44299167"/>
<dbReference type="Proteomes" id="UP000182227">
    <property type="component" value="Unassembled WGS sequence"/>
</dbReference>
<dbReference type="EMBL" id="CTEF01000009">
    <property type="protein sequence ID" value="CQD25081.1"/>
    <property type="molecule type" value="Genomic_DNA"/>
</dbReference>
<gene>
    <name evidence="1" type="ORF">BN970_06879</name>
</gene>
<proteinExistence type="predicted"/>
<accession>A0A0U1DYF2</accession>
<name>A0A0U1DYF2_9MYCO</name>
<organism evidence="1 2">
    <name type="scientific">Mycolicibacterium conceptionense</name>
    <dbReference type="NCBI Taxonomy" id="451644"/>
    <lineage>
        <taxon>Bacteria</taxon>
        <taxon>Bacillati</taxon>
        <taxon>Actinomycetota</taxon>
        <taxon>Actinomycetes</taxon>
        <taxon>Mycobacteriales</taxon>
        <taxon>Mycobacteriaceae</taxon>
        <taxon>Mycolicibacterium</taxon>
    </lineage>
</organism>
<dbReference type="RefSeq" id="WP_234814429.1">
    <property type="nucleotide sequence ID" value="NZ_LQOP01000029.1"/>
</dbReference>